<evidence type="ECO:0000256" key="6">
    <source>
        <dbReference type="ARBA" id="ARBA00023180"/>
    </source>
</evidence>
<keyword evidence="5 7" id="KW-0472">Membrane</keyword>
<dbReference type="PRINTS" id="PR00220">
    <property type="entry name" value="SYNAPTOPHYSN"/>
</dbReference>
<dbReference type="EMBL" id="MTYJ01000007">
    <property type="protein sequence ID" value="OQV24265.1"/>
    <property type="molecule type" value="Genomic_DNA"/>
</dbReference>
<comment type="similarity">
    <text evidence="2">Belongs to the synaptophysin/synaptobrevin family.</text>
</comment>
<dbReference type="AlphaFoldDB" id="A0A1W0X9P8"/>
<gene>
    <name evidence="10" type="ORF">BV898_01806</name>
</gene>
<sequence>MDAIRTGMEFNGRVWKEPRGFIKILELIFGICAFGTTSSFSSAVKVLYNCVVSGKTEEKTVVYDFEYPFNLEKEPVSVNACNSSSATIVLGGSYASSAEFFVAVGVLTFLYCLAALLLYIFLDKLYRSRDSVSTGDFIITVVVAFLWLVASSAWAHGVSGVKSATNGVDLVSRLNEYKSDTGAACASCLPAGEPNYANLNISVLFGFLNFFIWSGNVWFLYKETAWYKNAHPELQQPPPPMTGSVPGMAPAKI</sequence>
<proteinExistence type="inferred from homology"/>
<protein>
    <submittedName>
        <fullName evidence="10">Synaptophysin</fullName>
    </submittedName>
</protein>
<evidence type="ECO:0000256" key="3">
    <source>
        <dbReference type="ARBA" id="ARBA00022692"/>
    </source>
</evidence>
<dbReference type="Pfam" id="PF01284">
    <property type="entry name" value="MARVEL"/>
    <property type="match status" value="1"/>
</dbReference>
<keyword evidence="6" id="KW-0325">Glycoprotein</keyword>
<keyword evidence="4 8" id="KW-1133">Transmembrane helix</keyword>
<evidence type="ECO:0000256" key="1">
    <source>
        <dbReference type="ARBA" id="ARBA00004141"/>
    </source>
</evidence>
<dbReference type="InterPro" id="IPR001285">
    <property type="entry name" value="Synaptophysin/porin"/>
</dbReference>
<feature type="transmembrane region" description="Helical" evidence="8">
    <location>
        <begin position="199"/>
        <end position="221"/>
    </location>
</feature>
<keyword evidence="11" id="KW-1185">Reference proteome</keyword>
<evidence type="ECO:0000256" key="5">
    <source>
        <dbReference type="ARBA" id="ARBA00023136"/>
    </source>
</evidence>
<evidence type="ECO:0000313" key="10">
    <source>
        <dbReference type="EMBL" id="OQV24265.1"/>
    </source>
</evidence>
<dbReference type="PANTHER" id="PTHR10306:SF17">
    <property type="entry name" value="MARVEL DOMAIN-CONTAINING PROTEIN"/>
    <property type="match status" value="1"/>
</dbReference>
<dbReference type="GO" id="GO:0030672">
    <property type="term" value="C:synaptic vesicle membrane"/>
    <property type="evidence" value="ECO:0007669"/>
    <property type="project" value="TreeGrafter"/>
</dbReference>
<accession>A0A1W0X9P8</accession>
<feature type="transmembrane region" description="Helical" evidence="8">
    <location>
        <begin position="134"/>
        <end position="155"/>
    </location>
</feature>
<dbReference type="OrthoDB" id="10006326at2759"/>
<comment type="caution">
    <text evidence="10">The sequence shown here is derived from an EMBL/GenBank/DDBJ whole genome shotgun (WGS) entry which is preliminary data.</text>
</comment>
<evidence type="ECO:0000259" key="9">
    <source>
        <dbReference type="PROSITE" id="PS51225"/>
    </source>
</evidence>
<dbReference type="PROSITE" id="PS51225">
    <property type="entry name" value="MARVEL"/>
    <property type="match status" value="1"/>
</dbReference>
<evidence type="ECO:0000256" key="7">
    <source>
        <dbReference type="PROSITE-ProRule" id="PRU00581"/>
    </source>
</evidence>
<evidence type="ECO:0000256" key="4">
    <source>
        <dbReference type="ARBA" id="ARBA00022989"/>
    </source>
</evidence>
<evidence type="ECO:0000313" key="11">
    <source>
        <dbReference type="Proteomes" id="UP000192578"/>
    </source>
</evidence>
<organism evidence="10 11">
    <name type="scientific">Hypsibius exemplaris</name>
    <name type="common">Freshwater tardigrade</name>
    <dbReference type="NCBI Taxonomy" id="2072580"/>
    <lineage>
        <taxon>Eukaryota</taxon>
        <taxon>Metazoa</taxon>
        <taxon>Ecdysozoa</taxon>
        <taxon>Tardigrada</taxon>
        <taxon>Eutardigrada</taxon>
        <taxon>Parachela</taxon>
        <taxon>Hypsibioidea</taxon>
        <taxon>Hypsibiidae</taxon>
        <taxon>Hypsibius</taxon>
    </lineage>
</organism>
<feature type="domain" description="MARVEL" evidence="9">
    <location>
        <begin position="14"/>
        <end position="225"/>
    </location>
</feature>
<comment type="subcellular location">
    <subcellularLocation>
        <location evidence="1">Membrane</location>
        <topology evidence="1">Multi-pass membrane protein</topology>
    </subcellularLocation>
</comment>
<name>A0A1W0X9P8_HYPEX</name>
<evidence type="ECO:0000256" key="8">
    <source>
        <dbReference type="SAM" id="Phobius"/>
    </source>
</evidence>
<feature type="transmembrane region" description="Helical" evidence="8">
    <location>
        <begin position="100"/>
        <end position="122"/>
    </location>
</feature>
<reference evidence="11" key="1">
    <citation type="submission" date="2017-01" db="EMBL/GenBank/DDBJ databases">
        <title>Comparative genomics of anhydrobiosis in the tardigrade Hypsibius dujardini.</title>
        <authorList>
            <person name="Yoshida Y."/>
            <person name="Koutsovoulos G."/>
            <person name="Laetsch D."/>
            <person name="Stevens L."/>
            <person name="Kumar S."/>
            <person name="Horikawa D."/>
            <person name="Ishino K."/>
            <person name="Komine S."/>
            <person name="Tomita M."/>
            <person name="Blaxter M."/>
            <person name="Arakawa K."/>
        </authorList>
    </citation>
    <scope>NUCLEOTIDE SEQUENCE [LARGE SCALE GENOMIC DNA]</scope>
    <source>
        <strain evidence="11">Z151</strain>
    </source>
</reference>
<dbReference type="InterPro" id="IPR008253">
    <property type="entry name" value="Marvel"/>
</dbReference>
<dbReference type="Proteomes" id="UP000192578">
    <property type="component" value="Unassembled WGS sequence"/>
</dbReference>
<keyword evidence="3 7" id="KW-0812">Transmembrane</keyword>
<feature type="transmembrane region" description="Helical" evidence="8">
    <location>
        <begin position="21"/>
        <end position="40"/>
    </location>
</feature>
<evidence type="ECO:0000256" key="2">
    <source>
        <dbReference type="ARBA" id="ARBA00006476"/>
    </source>
</evidence>
<dbReference type="PANTHER" id="PTHR10306">
    <property type="entry name" value="SYNAPTOPHYSIN"/>
    <property type="match status" value="1"/>
</dbReference>